<proteinExistence type="predicted"/>
<name>A0A9N9FUM8_9GLOM</name>
<dbReference type="EMBL" id="CAJVPJ010000892">
    <property type="protein sequence ID" value="CAG8563534.1"/>
    <property type="molecule type" value="Genomic_DNA"/>
</dbReference>
<organism evidence="1 2">
    <name type="scientific">Paraglomus occultum</name>
    <dbReference type="NCBI Taxonomy" id="144539"/>
    <lineage>
        <taxon>Eukaryota</taxon>
        <taxon>Fungi</taxon>
        <taxon>Fungi incertae sedis</taxon>
        <taxon>Mucoromycota</taxon>
        <taxon>Glomeromycotina</taxon>
        <taxon>Glomeromycetes</taxon>
        <taxon>Paraglomerales</taxon>
        <taxon>Paraglomeraceae</taxon>
        <taxon>Paraglomus</taxon>
    </lineage>
</organism>
<gene>
    <name evidence="1" type="ORF">POCULU_LOCUS5634</name>
</gene>
<dbReference type="Proteomes" id="UP000789572">
    <property type="component" value="Unassembled WGS sequence"/>
</dbReference>
<protein>
    <submittedName>
        <fullName evidence="1">5030_t:CDS:1</fullName>
    </submittedName>
</protein>
<feature type="non-terminal residue" evidence="1">
    <location>
        <position position="1"/>
    </location>
</feature>
<evidence type="ECO:0000313" key="1">
    <source>
        <dbReference type="EMBL" id="CAG8563534.1"/>
    </source>
</evidence>
<accession>A0A9N9FUM8</accession>
<comment type="caution">
    <text evidence="1">The sequence shown here is derived from an EMBL/GenBank/DDBJ whole genome shotgun (WGS) entry which is preliminary data.</text>
</comment>
<sequence length="42" mass="4899">KKRDKIYNNNGEDASRNAFSTGREVCNDKTLKHLITREDTLF</sequence>
<evidence type="ECO:0000313" key="2">
    <source>
        <dbReference type="Proteomes" id="UP000789572"/>
    </source>
</evidence>
<keyword evidence="2" id="KW-1185">Reference proteome</keyword>
<dbReference type="AlphaFoldDB" id="A0A9N9FUM8"/>
<reference evidence="1" key="1">
    <citation type="submission" date="2021-06" db="EMBL/GenBank/DDBJ databases">
        <authorList>
            <person name="Kallberg Y."/>
            <person name="Tangrot J."/>
            <person name="Rosling A."/>
        </authorList>
    </citation>
    <scope>NUCLEOTIDE SEQUENCE</scope>
    <source>
        <strain evidence="1">IA702</strain>
    </source>
</reference>